<dbReference type="AlphaFoldDB" id="A0A9K3CSK1"/>
<dbReference type="OrthoDB" id="190846at2759"/>
<sequence>MAPGLSIDTVSVSDADAPPIKHPVILVPGLGGTVLKARHNGSGKEIIIWPRYLTQDIATQRFAWGDTIPDPTDPSSPYFR</sequence>
<name>A0A9K3CSK1_9EUKA</name>
<organism evidence="1 2">
    <name type="scientific">Kipferlia bialata</name>
    <dbReference type="NCBI Taxonomy" id="797122"/>
    <lineage>
        <taxon>Eukaryota</taxon>
        <taxon>Metamonada</taxon>
        <taxon>Carpediemonas-like organisms</taxon>
        <taxon>Kipferlia</taxon>
    </lineage>
</organism>
<keyword evidence="2" id="KW-1185">Reference proteome</keyword>
<gene>
    <name evidence="1" type="ORF">KIPB_002895</name>
</gene>
<dbReference type="EMBL" id="BDIP01000518">
    <property type="protein sequence ID" value="GIQ81861.1"/>
    <property type="molecule type" value="Genomic_DNA"/>
</dbReference>
<reference evidence="1 2" key="1">
    <citation type="journal article" date="2018" name="PLoS ONE">
        <title>The draft genome of Kipferlia bialata reveals reductive genome evolution in fornicate parasites.</title>
        <authorList>
            <person name="Tanifuji G."/>
            <person name="Takabayashi S."/>
            <person name="Kume K."/>
            <person name="Takagi M."/>
            <person name="Nakayama T."/>
            <person name="Kamikawa R."/>
            <person name="Inagaki Y."/>
            <person name="Hashimoto T."/>
        </authorList>
    </citation>
    <scope>NUCLEOTIDE SEQUENCE [LARGE SCALE GENOMIC DNA]</scope>
    <source>
        <strain evidence="1">NY0173</strain>
    </source>
</reference>
<comment type="caution">
    <text evidence="1">The sequence shown here is derived from an EMBL/GenBank/DDBJ whole genome shotgun (WGS) entry which is preliminary data.</text>
</comment>
<dbReference type="Proteomes" id="UP000265618">
    <property type="component" value="Unassembled WGS sequence"/>
</dbReference>
<proteinExistence type="predicted"/>
<evidence type="ECO:0000313" key="1">
    <source>
        <dbReference type="EMBL" id="GIQ81861.1"/>
    </source>
</evidence>
<evidence type="ECO:0000313" key="2">
    <source>
        <dbReference type="Proteomes" id="UP000265618"/>
    </source>
</evidence>
<accession>A0A9K3CSK1</accession>
<protein>
    <submittedName>
        <fullName evidence="1">Uncharacterized protein</fullName>
    </submittedName>
</protein>